<comment type="caution">
    <text evidence="1">The sequence shown here is derived from an EMBL/GenBank/DDBJ whole genome shotgun (WGS) entry which is preliminary data.</text>
</comment>
<dbReference type="EMBL" id="VSSQ01027134">
    <property type="protein sequence ID" value="MPM76213.1"/>
    <property type="molecule type" value="Genomic_DNA"/>
</dbReference>
<name>A0A645CH09_9ZZZZ</name>
<proteinExistence type="predicted"/>
<organism evidence="1">
    <name type="scientific">bioreactor metagenome</name>
    <dbReference type="NCBI Taxonomy" id="1076179"/>
    <lineage>
        <taxon>unclassified sequences</taxon>
        <taxon>metagenomes</taxon>
        <taxon>ecological metagenomes</taxon>
    </lineage>
</organism>
<evidence type="ECO:0000313" key="1">
    <source>
        <dbReference type="EMBL" id="MPM76213.1"/>
    </source>
</evidence>
<reference evidence="1" key="1">
    <citation type="submission" date="2019-08" db="EMBL/GenBank/DDBJ databases">
        <authorList>
            <person name="Kucharzyk K."/>
            <person name="Murdoch R.W."/>
            <person name="Higgins S."/>
            <person name="Loffler F."/>
        </authorList>
    </citation>
    <scope>NUCLEOTIDE SEQUENCE</scope>
</reference>
<dbReference type="AlphaFoldDB" id="A0A645CH09"/>
<accession>A0A645CH09</accession>
<protein>
    <submittedName>
        <fullName evidence="1">Uncharacterized protein</fullName>
    </submittedName>
</protein>
<gene>
    <name evidence="1" type="ORF">SDC9_123210</name>
</gene>
<sequence>MVKPVKSFAPQFNCAVLLDFVKKSRSGFVAGVKRVPSTTLVQSNQCILCTCRITQEVFGLCLNQVHFRRAEMVEVTYTRKVLGSNLELHVSVDFCGRIKGREKCKCLFVQRRVGRCLACGGCIGHCFWIQEKTFSDIGGRNLVVKFPADTFRIGPYRTCT</sequence>